<dbReference type="GO" id="GO:0003824">
    <property type="term" value="F:catalytic activity"/>
    <property type="evidence" value="ECO:0007669"/>
    <property type="project" value="InterPro"/>
</dbReference>
<accession>A0A7K1SIT9</accession>
<reference evidence="2 3" key="1">
    <citation type="submission" date="2019-12" db="EMBL/GenBank/DDBJ databases">
        <title>Spirosoma sp. HMF4905 genome sequencing and assembly.</title>
        <authorList>
            <person name="Kang H."/>
            <person name="Cha I."/>
            <person name="Kim H."/>
            <person name="Joh K."/>
        </authorList>
    </citation>
    <scope>NUCLEOTIDE SEQUENCE [LARGE SCALE GENOMIC DNA]</scope>
    <source>
        <strain evidence="2 3">HMF4905</strain>
    </source>
</reference>
<dbReference type="EMBL" id="WPIN01000012">
    <property type="protein sequence ID" value="MVM33644.1"/>
    <property type="molecule type" value="Genomic_DNA"/>
</dbReference>
<protein>
    <recommendedName>
        <fullName evidence="1">Endonuclease/exonuclease/phosphatase domain-containing protein</fullName>
    </recommendedName>
</protein>
<evidence type="ECO:0000259" key="1">
    <source>
        <dbReference type="Pfam" id="PF03372"/>
    </source>
</evidence>
<dbReference type="RefSeq" id="WP_157588361.1">
    <property type="nucleotide sequence ID" value="NZ_WPIN01000012.1"/>
</dbReference>
<evidence type="ECO:0000313" key="2">
    <source>
        <dbReference type="EMBL" id="MVM33644.1"/>
    </source>
</evidence>
<dbReference type="AlphaFoldDB" id="A0A7K1SIT9"/>
<dbReference type="InterPro" id="IPR036691">
    <property type="entry name" value="Endo/exonu/phosph_ase_sf"/>
</dbReference>
<gene>
    <name evidence="2" type="ORF">GO755_26635</name>
</gene>
<comment type="caution">
    <text evidence="2">The sequence shown here is derived from an EMBL/GenBank/DDBJ whole genome shotgun (WGS) entry which is preliminary data.</text>
</comment>
<keyword evidence="3" id="KW-1185">Reference proteome</keyword>
<name>A0A7K1SIT9_9BACT</name>
<dbReference type="Proteomes" id="UP000436006">
    <property type="component" value="Unassembled WGS sequence"/>
</dbReference>
<dbReference type="SUPFAM" id="SSF56219">
    <property type="entry name" value="DNase I-like"/>
    <property type="match status" value="1"/>
</dbReference>
<sequence>MPRLNFLFWNLQKKDLTTQLVNICRSREVDVLVLAENVINEASLLLALNVAGADYYPNNPVSQCKKVTIITKFHFDFISPVFDSNRITIRRVSLPLWEDFLLVGVHLIDKGSHSDDSQSDEATNIVNEINKAEIDNNIISSLVVGDFNMNPFESGMIKAPGFHATMSSAVANALTRVVQERTYKFFYNPMWSLYGDLHKEIAGSYYYRSAQHVNYDWNLFDQVLIRPSLLNHFVKRSLEIVITDGISSLLDVHGRPNKTTYSDHLPIFFSLNN</sequence>
<feature type="domain" description="Endonuclease/exonuclease/phosphatase" evidence="1">
    <location>
        <begin position="8"/>
        <end position="264"/>
    </location>
</feature>
<organism evidence="2 3">
    <name type="scientific">Spirosoma arboris</name>
    <dbReference type="NCBI Taxonomy" id="2682092"/>
    <lineage>
        <taxon>Bacteria</taxon>
        <taxon>Pseudomonadati</taxon>
        <taxon>Bacteroidota</taxon>
        <taxon>Cytophagia</taxon>
        <taxon>Cytophagales</taxon>
        <taxon>Cytophagaceae</taxon>
        <taxon>Spirosoma</taxon>
    </lineage>
</organism>
<evidence type="ECO:0000313" key="3">
    <source>
        <dbReference type="Proteomes" id="UP000436006"/>
    </source>
</evidence>
<dbReference type="InterPro" id="IPR005135">
    <property type="entry name" value="Endo/exonuclease/phosphatase"/>
</dbReference>
<dbReference type="Gene3D" id="3.60.10.10">
    <property type="entry name" value="Endonuclease/exonuclease/phosphatase"/>
    <property type="match status" value="1"/>
</dbReference>
<dbReference type="Pfam" id="PF03372">
    <property type="entry name" value="Exo_endo_phos"/>
    <property type="match status" value="1"/>
</dbReference>
<proteinExistence type="predicted"/>